<keyword evidence="2" id="KW-0812">Transmembrane</keyword>
<sequence length="202" mass="23224">MEKIIKRTIDIILASGALIILFPFFVIIAILIKIDSKGPVFFIQERVGKNGKPFNFIKFRTMVENAELMGLKESAHENDPRITKIGKFLREWTIDEAPQFINVLKGDMSLVGPRPLSAYNSGNTPEMKKMWQKRISVKPGLVSLVDMKGRNLVPWEKRFEYDLWYIDNQSFWLDLKILVLGFFSVISRKGVYGKEGINKPNS</sequence>
<evidence type="ECO:0000256" key="1">
    <source>
        <dbReference type="ARBA" id="ARBA00006464"/>
    </source>
</evidence>
<feature type="transmembrane region" description="Helical" evidence="2">
    <location>
        <begin position="12"/>
        <end position="32"/>
    </location>
</feature>
<evidence type="ECO:0000313" key="5">
    <source>
        <dbReference type="Proteomes" id="UP000177190"/>
    </source>
</evidence>
<dbReference type="AlphaFoldDB" id="A0A1G2HLW9"/>
<dbReference type="Proteomes" id="UP000177190">
    <property type="component" value="Unassembled WGS sequence"/>
</dbReference>
<evidence type="ECO:0000313" key="4">
    <source>
        <dbReference type="EMBL" id="OGZ63465.1"/>
    </source>
</evidence>
<comment type="similarity">
    <text evidence="1">Belongs to the bacterial sugar transferase family.</text>
</comment>
<reference evidence="4 5" key="1">
    <citation type="journal article" date="2016" name="Nat. Commun.">
        <title>Thousands of microbial genomes shed light on interconnected biogeochemical processes in an aquifer system.</title>
        <authorList>
            <person name="Anantharaman K."/>
            <person name="Brown C.T."/>
            <person name="Hug L.A."/>
            <person name="Sharon I."/>
            <person name="Castelle C.J."/>
            <person name="Probst A.J."/>
            <person name="Thomas B.C."/>
            <person name="Singh A."/>
            <person name="Wilkins M.J."/>
            <person name="Karaoz U."/>
            <person name="Brodie E.L."/>
            <person name="Williams K.H."/>
            <person name="Hubbard S.S."/>
            <person name="Banfield J.F."/>
        </authorList>
    </citation>
    <scope>NUCLEOTIDE SEQUENCE [LARGE SCALE GENOMIC DNA]</scope>
</reference>
<keyword evidence="2" id="KW-0472">Membrane</keyword>
<proteinExistence type="inferred from homology"/>
<protein>
    <recommendedName>
        <fullName evidence="3">Bacterial sugar transferase domain-containing protein</fullName>
    </recommendedName>
</protein>
<feature type="domain" description="Bacterial sugar transferase" evidence="3">
    <location>
        <begin position="6"/>
        <end position="186"/>
    </location>
</feature>
<dbReference type="GO" id="GO:0016780">
    <property type="term" value="F:phosphotransferase activity, for other substituted phosphate groups"/>
    <property type="evidence" value="ECO:0007669"/>
    <property type="project" value="TreeGrafter"/>
</dbReference>
<dbReference type="EMBL" id="MHOM01000034">
    <property type="protein sequence ID" value="OGZ63465.1"/>
    <property type="molecule type" value="Genomic_DNA"/>
</dbReference>
<dbReference type="PANTHER" id="PTHR30576">
    <property type="entry name" value="COLANIC BIOSYNTHESIS UDP-GLUCOSE LIPID CARRIER TRANSFERASE"/>
    <property type="match status" value="1"/>
</dbReference>
<dbReference type="PANTHER" id="PTHR30576:SF0">
    <property type="entry name" value="UNDECAPRENYL-PHOSPHATE N-ACETYLGALACTOSAMINYL 1-PHOSPHATE TRANSFERASE-RELATED"/>
    <property type="match status" value="1"/>
</dbReference>
<comment type="caution">
    <text evidence="4">The sequence shown here is derived from an EMBL/GenBank/DDBJ whole genome shotgun (WGS) entry which is preliminary data.</text>
</comment>
<evidence type="ECO:0000256" key="2">
    <source>
        <dbReference type="SAM" id="Phobius"/>
    </source>
</evidence>
<name>A0A1G2HLW9_9BACT</name>
<keyword evidence="2" id="KW-1133">Transmembrane helix</keyword>
<organism evidence="4 5">
    <name type="scientific">Candidatus Staskawiczbacteria bacterium RIFCSPHIGHO2_01_FULL_36_16</name>
    <dbReference type="NCBI Taxonomy" id="1802200"/>
    <lineage>
        <taxon>Bacteria</taxon>
        <taxon>Candidatus Staskawicziibacteriota</taxon>
    </lineage>
</organism>
<gene>
    <name evidence="4" type="ORF">A2812_02655</name>
</gene>
<dbReference type="InterPro" id="IPR003362">
    <property type="entry name" value="Bact_transf"/>
</dbReference>
<accession>A0A1G2HLW9</accession>
<evidence type="ECO:0000259" key="3">
    <source>
        <dbReference type="Pfam" id="PF02397"/>
    </source>
</evidence>
<dbReference type="STRING" id="1802200.A2812_02655"/>
<dbReference type="Pfam" id="PF02397">
    <property type="entry name" value="Bac_transf"/>
    <property type="match status" value="1"/>
</dbReference>